<evidence type="ECO:0000313" key="4">
    <source>
        <dbReference type="Proteomes" id="UP000218887"/>
    </source>
</evidence>
<evidence type="ECO:0000313" key="3">
    <source>
        <dbReference type="EMBL" id="PAV30583.1"/>
    </source>
</evidence>
<feature type="region of interest" description="Disordered" evidence="1">
    <location>
        <begin position="23"/>
        <end position="73"/>
    </location>
</feature>
<dbReference type="PANTHER" id="PTHR47245:SF2">
    <property type="entry name" value="PEPTIDYL-PROLYL CIS-TRANS ISOMERASE HP_0175-RELATED"/>
    <property type="match status" value="1"/>
</dbReference>
<dbReference type="EMBL" id="NPOA01000003">
    <property type="protein sequence ID" value="PAV30583.1"/>
    <property type="molecule type" value="Genomic_DNA"/>
</dbReference>
<keyword evidence="4" id="KW-1185">Reference proteome</keyword>
<evidence type="ECO:0000256" key="2">
    <source>
        <dbReference type="SAM" id="SignalP"/>
    </source>
</evidence>
<feature type="signal peptide" evidence="2">
    <location>
        <begin position="1"/>
        <end position="21"/>
    </location>
</feature>
<protein>
    <recommendedName>
        <fullName evidence="5">Peptidylprolyl isomerase</fullName>
    </recommendedName>
</protein>
<name>A0A2A2IHL0_9BACI</name>
<dbReference type="PANTHER" id="PTHR47245">
    <property type="entry name" value="PEPTIDYLPROLYL ISOMERASE"/>
    <property type="match status" value="1"/>
</dbReference>
<dbReference type="Gene3D" id="1.10.4030.10">
    <property type="entry name" value="Porin chaperone SurA, peptide-binding domain"/>
    <property type="match status" value="1"/>
</dbReference>
<keyword evidence="2" id="KW-0732">Signal</keyword>
<dbReference type="PROSITE" id="PS51257">
    <property type="entry name" value="PROKAR_LIPOPROTEIN"/>
    <property type="match status" value="1"/>
</dbReference>
<dbReference type="Proteomes" id="UP000218887">
    <property type="component" value="Unassembled WGS sequence"/>
</dbReference>
<comment type="caution">
    <text evidence="3">The sequence shown here is derived from an EMBL/GenBank/DDBJ whole genome shotgun (WGS) entry which is preliminary data.</text>
</comment>
<dbReference type="RefSeq" id="WP_095654550.1">
    <property type="nucleotide sequence ID" value="NZ_NPOA01000003.1"/>
</dbReference>
<feature type="chain" id="PRO_5012923280" description="Peptidylprolyl isomerase" evidence="2">
    <location>
        <begin position="22"/>
        <end position="247"/>
    </location>
</feature>
<dbReference type="InterPro" id="IPR027304">
    <property type="entry name" value="Trigger_fact/SurA_dom_sf"/>
</dbReference>
<feature type="compositionally biased region" description="Acidic residues" evidence="1">
    <location>
        <begin position="23"/>
        <end position="45"/>
    </location>
</feature>
<dbReference type="InterPro" id="IPR050245">
    <property type="entry name" value="PrsA_foldase"/>
</dbReference>
<dbReference type="OrthoDB" id="2969382at2"/>
<reference evidence="3 4" key="1">
    <citation type="submission" date="2017-08" db="EMBL/GenBank/DDBJ databases">
        <title>Virgibacillus indicus sp. nov. and Virgibacillus profoundi sp. nov, two moderately halophilic bacteria isolated from marine sediment by using the Microfluidic Streak Plate.</title>
        <authorList>
            <person name="Xu B."/>
            <person name="Hu B."/>
            <person name="Wang J."/>
            <person name="Zhu Y."/>
            <person name="Huang L."/>
            <person name="Du W."/>
            <person name="Huang Y."/>
        </authorList>
    </citation>
    <scope>NUCLEOTIDE SEQUENCE [LARGE SCALE GENOMIC DNA]</scope>
    <source>
        <strain evidence="3 4">IO3-P3-H5</strain>
    </source>
</reference>
<accession>A0A2A2IHL0</accession>
<sequence>MKKFIMLALALSLAIVLAACADDSAEENEGSEETEENTSEQEQEPSSEQAQEPEPVEITDEEKVDEEAAVVSVNGDEIKGNKYNPIYSQLKMTMQQSGQDTSNLDQLKEQTINVLIEQQLIKQAAEDKGLEVTEEEVQSEFTTLKEENGEQLSAVLEQFQLTEENFKNQLADDLITQKFIDSELDTEVTDEEIKETYDQLKEQNEEIGELETVEPQLKQSLKNQKVQEQLQVKVKELRENAEVETLI</sequence>
<dbReference type="AlphaFoldDB" id="A0A2A2IHL0"/>
<organism evidence="3 4">
    <name type="scientific">Virgibacillus profundi</name>
    <dbReference type="NCBI Taxonomy" id="2024555"/>
    <lineage>
        <taxon>Bacteria</taxon>
        <taxon>Bacillati</taxon>
        <taxon>Bacillota</taxon>
        <taxon>Bacilli</taxon>
        <taxon>Bacillales</taxon>
        <taxon>Bacillaceae</taxon>
        <taxon>Virgibacillus</taxon>
    </lineage>
</organism>
<feature type="compositionally biased region" description="Acidic residues" evidence="1">
    <location>
        <begin position="54"/>
        <end position="68"/>
    </location>
</feature>
<evidence type="ECO:0008006" key="5">
    <source>
        <dbReference type="Google" id="ProtNLM"/>
    </source>
</evidence>
<gene>
    <name evidence="3" type="ORF">CIL05_05635</name>
</gene>
<proteinExistence type="predicted"/>
<dbReference type="Pfam" id="PF13624">
    <property type="entry name" value="SurA_N_3"/>
    <property type="match status" value="1"/>
</dbReference>
<dbReference type="SUPFAM" id="SSF109998">
    <property type="entry name" value="Triger factor/SurA peptide-binding domain-like"/>
    <property type="match status" value="1"/>
</dbReference>
<evidence type="ECO:0000256" key="1">
    <source>
        <dbReference type="SAM" id="MobiDB-lite"/>
    </source>
</evidence>